<proteinExistence type="predicted"/>
<feature type="signal peptide" evidence="1">
    <location>
        <begin position="1"/>
        <end position="20"/>
    </location>
</feature>
<evidence type="ECO:0000313" key="3">
    <source>
        <dbReference type="Proteomes" id="UP001187192"/>
    </source>
</evidence>
<evidence type="ECO:0008006" key="4">
    <source>
        <dbReference type="Google" id="ProtNLM"/>
    </source>
</evidence>
<dbReference type="Proteomes" id="UP001187192">
    <property type="component" value="Unassembled WGS sequence"/>
</dbReference>
<protein>
    <recommendedName>
        <fullName evidence="4">Secreted protein</fullName>
    </recommendedName>
</protein>
<keyword evidence="3" id="KW-1185">Reference proteome</keyword>
<evidence type="ECO:0000313" key="2">
    <source>
        <dbReference type="EMBL" id="GMN42818.1"/>
    </source>
</evidence>
<reference evidence="2" key="1">
    <citation type="submission" date="2023-07" db="EMBL/GenBank/DDBJ databases">
        <title>draft genome sequence of fig (Ficus carica).</title>
        <authorList>
            <person name="Takahashi T."/>
            <person name="Nishimura K."/>
        </authorList>
    </citation>
    <scope>NUCLEOTIDE SEQUENCE</scope>
</reference>
<organism evidence="2 3">
    <name type="scientific">Ficus carica</name>
    <name type="common">Common fig</name>
    <dbReference type="NCBI Taxonomy" id="3494"/>
    <lineage>
        <taxon>Eukaryota</taxon>
        <taxon>Viridiplantae</taxon>
        <taxon>Streptophyta</taxon>
        <taxon>Embryophyta</taxon>
        <taxon>Tracheophyta</taxon>
        <taxon>Spermatophyta</taxon>
        <taxon>Magnoliopsida</taxon>
        <taxon>eudicotyledons</taxon>
        <taxon>Gunneridae</taxon>
        <taxon>Pentapetalae</taxon>
        <taxon>rosids</taxon>
        <taxon>fabids</taxon>
        <taxon>Rosales</taxon>
        <taxon>Moraceae</taxon>
        <taxon>Ficeae</taxon>
        <taxon>Ficus</taxon>
    </lineage>
</organism>
<evidence type="ECO:0000256" key="1">
    <source>
        <dbReference type="SAM" id="SignalP"/>
    </source>
</evidence>
<dbReference type="AlphaFoldDB" id="A0AA88D1B1"/>
<gene>
    <name evidence="2" type="ORF">TIFTF001_012023</name>
</gene>
<name>A0AA88D1B1_FICCA</name>
<sequence>MLTWRVGVRGLLRLVQLASSWNQGNVPLEVPRATSGGQTPKQPIVLSHRSCCRKYGVLERVSSTGHLLWVWNGERNATLVMVVVIVPYFRMVGEVENTMCSRMNSYFRMRENSFIDHLNLVKTGCLGNGCLGR</sequence>
<comment type="caution">
    <text evidence="2">The sequence shown here is derived from an EMBL/GenBank/DDBJ whole genome shotgun (WGS) entry which is preliminary data.</text>
</comment>
<accession>A0AA88D1B1</accession>
<keyword evidence="1" id="KW-0732">Signal</keyword>
<dbReference type="EMBL" id="BTGU01000015">
    <property type="protein sequence ID" value="GMN42818.1"/>
    <property type="molecule type" value="Genomic_DNA"/>
</dbReference>
<feature type="chain" id="PRO_5041680802" description="Secreted protein" evidence="1">
    <location>
        <begin position="21"/>
        <end position="133"/>
    </location>
</feature>